<organism evidence="9 10">
    <name type="scientific">Brytella acorum</name>
    <dbReference type="NCBI Taxonomy" id="2959299"/>
    <lineage>
        <taxon>Bacteria</taxon>
        <taxon>Pseudomonadati</taxon>
        <taxon>Pseudomonadota</taxon>
        <taxon>Alphaproteobacteria</taxon>
        <taxon>Acetobacterales</taxon>
        <taxon>Acetobacteraceae</taxon>
        <taxon>Brytella</taxon>
    </lineage>
</organism>
<comment type="caution">
    <text evidence="9">The sequence shown here is derived from an EMBL/GenBank/DDBJ whole genome shotgun (WGS) entry which is preliminary data.</text>
</comment>
<dbReference type="FunFam" id="3.40.1010.10:FF:000007">
    <property type="entry name" value="Ribosomal RNA small subunit methyltransferase I"/>
    <property type="match status" value="1"/>
</dbReference>
<keyword evidence="1 6" id="KW-0963">Cytoplasm</keyword>
<feature type="domain" description="RsmI HTH" evidence="8">
    <location>
        <begin position="229"/>
        <end position="273"/>
    </location>
</feature>
<gene>
    <name evidence="6 9" type="primary">rsmI</name>
    <name evidence="9" type="ORF">LMG32879_001515</name>
</gene>
<dbReference type="CDD" id="cd11648">
    <property type="entry name" value="RsmI"/>
    <property type="match status" value="1"/>
</dbReference>
<comment type="function">
    <text evidence="6">Catalyzes the 2'-O-methylation of the ribose of cytidine 1402 (C1402) in 16S rRNA.</text>
</comment>
<keyword evidence="3 6" id="KW-0489">Methyltransferase</keyword>
<sequence>MMFVATPIGNLGDISERALATLKRADLILCEDTRVTGKLLHAYGIGTPTQTLHDHNEESRIPFLLERVRNGANLAIVSDAGTPMLSDPGYRLARAAIAEGLQVSGIPGPNAAALALTLSGLPPQPYMFLGFPPPRSHARREAFAALRAAEQAGLRATLIWYEAPHRLLETLVDMSVVFGAERHAAVGRELTKRFEQMVRGSIAEVTTHFEQTAPRGEITLLLGPPDEDDAGAEDLDRHLREALGTHSVKDAATLVAGFVNLPRRTVYARALELSKDTRAE</sequence>
<dbReference type="FunFam" id="3.30.950.10:FF:000002">
    <property type="entry name" value="Ribosomal RNA small subunit methyltransferase I"/>
    <property type="match status" value="1"/>
</dbReference>
<evidence type="ECO:0000256" key="2">
    <source>
        <dbReference type="ARBA" id="ARBA00022552"/>
    </source>
</evidence>
<dbReference type="PANTHER" id="PTHR46111">
    <property type="entry name" value="RIBOSOMAL RNA SMALL SUBUNIT METHYLTRANSFERASE I"/>
    <property type="match status" value="1"/>
</dbReference>
<dbReference type="GO" id="GO:0070677">
    <property type="term" value="F:rRNA (cytosine-2'-O-)-methyltransferase activity"/>
    <property type="evidence" value="ECO:0007669"/>
    <property type="project" value="UniProtKB-UniRule"/>
</dbReference>
<evidence type="ECO:0000259" key="8">
    <source>
        <dbReference type="Pfam" id="PF23016"/>
    </source>
</evidence>
<dbReference type="InterPro" id="IPR035996">
    <property type="entry name" value="4pyrrol_Methylase_sf"/>
</dbReference>
<dbReference type="Pfam" id="PF00590">
    <property type="entry name" value="TP_methylase"/>
    <property type="match status" value="1"/>
</dbReference>
<dbReference type="PIRSF" id="PIRSF005917">
    <property type="entry name" value="MTase_YraL"/>
    <property type="match status" value="1"/>
</dbReference>
<evidence type="ECO:0000256" key="5">
    <source>
        <dbReference type="ARBA" id="ARBA00022691"/>
    </source>
</evidence>
<dbReference type="NCBIfam" id="TIGR00096">
    <property type="entry name" value="16S rRNA (cytidine(1402)-2'-O)-methyltransferase"/>
    <property type="match status" value="1"/>
</dbReference>
<dbReference type="PROSITE" id="PS01296">
    <property type="entry name" value="RSMI"/>
    <property type="match status" value="1"/>
</dbReference>
<dbReference type="InterPro" id="IPR014777">
    <property type="entry name" value="4pyrrole_Mease_sub1"/>
</dbReference>
<keyword evidence="4 6" id="KW-0808">Transferase</keyword>
<keyword evidence="2 6" id="KW-0698">rRNA processing</keyword>
<evidence type="ECO:0000256" key="1">
    <source>
        <dbReference type="ARBA" id="ARBA00022490"/>
    </source>
</evidence>
<name>A0AA35Y1J0_9PROT</name>
<keyword evidence="5 6" id="KW-0949">S-adenosyl-L-methionine</keyword>
<accession>A0AA35Y1J0</accession>
<reference evidence="9" key="1">
    <citation type="submission" date="2023-03" db="EMBL/GenBank/DDBJ databases">
        <authorList>
            <person name="Cleenwerck I."/>
        </authorList>
    </citation>
    <scope>NUCLEOTIDE SEQUENCE</scope>
    <source>
        <strain evidence="9">LMG 32879</strain>
    </source>
</reference>
<dbReference type="InterPro" id="IPR008189">
    <property type="entry name" value="rRNA_ssu_MeTfrase_I"/>
</dbReference>
<dbReference type="HAMAP" id="MF_01877">
    <property type="entry name" value="16SrRNA_methyltr_I"/>
    <property type="match status" value="1"/>
</dbReference>
<comment type="similarity">
    <text evidence="6">Belongs to the methyltransferase superfamily. RsmI family.</text>
</comment>
<protein>
    <recommendedName>
        <fullName evidence="6">Ribosomal RNA small subunit methyltransferase I</fullName>
        <ecNumber evidence="6">2.1.1.198</ecNumber>
    </recommendedName>
    <alternativeName>
        <fullName evidence="6">16S rRNA 2'-O-ribose C1402 methyltransferase</fullName>
    </alternativeName>
    <alternativeName>
        <fullName evidence="6">rRNA (cytidine-2'-O-)-methyltransferase RsmI</fullName>
    </alternativeName>
</protein>
<comment type="subcellular location">
    <subcellularLocation>
        <location evidence="6">Cytoplasm</location>
    </subcellularLocation>
</comment>
<evidence type="ECO:0000256" key="3">
    <source>
        <dbReference type="ARBA" id="ARBA00022603"/>
    </source>
</evidence>
<evidence type="ECO:0000313" key="9">
    <source>
        <dbReference type="EMBL" id="CAI9120677.1"/>
    </source>
</evidence>
<dbReference type="InterPro" id="IPR053910">
    <property type="entry name" value="RsmI_HTH"/>
</dbReference>
<dbReference type="PANTHER" id="PTHR46111:SF1">
    <property type="entry name" value="RIBOSOMAL RNA SMALL SUBUNIT METHYLTRANSFERASE I"/>
    <property type="match status" value="1"/>
</dbReference>
<evidence type="ECO:0000259" key="7">
    <source>
        <dbReference type="Pfam" id="PF00590"/>
    </source>
</evidence>
<dbReference type="EMBL" id="CATKSH010000007">
    <property type="protein sequence ID" value="CAI9120677.1"/>
    <property type="molecule type" value="Genomic_DNA"/>
</dbReference>
<dbReference type="InterPro" id="IPR014776">
    <property type="entry name" value="4pyrrole_Mease_sub2"/>
</dbReference>
<dbReference type="Gene3D" id="3.40.1010.10">
    <property type="entry name" value="Cobalt-precorrin-4 Transmethylase, Domain 1"/>
    <property type="match status" value="1"/>
</dbReference>
<dbReference type="Proteomes" id="UP001176960">
    <property type="component" value="Unassembled WGS sequence"/>
</dbReference>
<comment type="catalytic activity">
    <reaction evidence="6">
        <text>cytidine(1402) in 16S rRNA + S-adenosyl-L-methionine = 2'-O-methylcytidine(1402) in 16S rRNA + S-adenosyl-L-homocysteine + H(+)</text>
        <dbReference type="Rhea" id="RHEA:42924"/>
        <dbReference type="Rhea" id="RHEA-COMP:10285"/>
        <dbReference type="Rhea" id="RHEA-COMP:10286"/>
        <dbReference type="ChEBI" id="CHEBI:15378"/>
        <dbReference type="ChEBI" id="CHEBI:57856"/>
        <dbReference type="ChEBI" id="CHEBI:59789"/>
        <dbReference type="ChEBI" id="CHEBI:74495"/>
        <dbReference type="ChEBI" id="CHEBI:82748"/>
        <dbReference type="EC" id="2.1.1.198"/>
    </reaction>
</comment>
<evidence type="ECO:0000313" key="10">
    <source>
        <dbReference type="Proteomes" id="UP001176960"/>
    </source>
</evidence>
<dbReference type="Gene3D" id="3.30.950.10">
    <property type="entry name" value="Methyltransferase, Cobalt-precorrin-4 Transmethylase, Domain 2"/>
    <property type="match status" value="1"/>
</dbReference>
<dbReference type="InterPro" id="IPR018063">
    <property type="entry name" value="SAM_MeTrfase_RsmI_CS"/>
</dbReference>
<keyword evidence="10" id="KW-1185">Reference proteome</keyword>
<dbReference type="Pfam" id="PF23016">
    <property type="entry name" value="RsmI_C"/>
    <property type="match status" value="1"/>
</dbReference>
<feature type="domain" description="Tetrapyrrole methylase" evidence="7">
    <location>
        <begin position="3"/>
        <end position="205"/>
    </location>
</feature>
<dbReference type="InterPro" id="IPR000878">
    <property type="entry name" value="4pyrrol_Mease"/>
</dbReference>
<dbReference type="GO" id="GO:0005737">
    <property type="term" value="C:cytoplasm"/>
    <property type="evidence" value="ECO:0007669"/>
    <property type="project" value="UniProtKB-SubCell"/>
</dbReference>
<dbReference type="EC" id="2.1.1.198" evidence="6"/>
<dbReference type="RefSeq" id="WP_289841726.1">
    <property type="nucleotide sequence ID" value="NZ_CATKSH010000007.1"/>
</dbReference>
<dbReference type="SUPFAM" id="SSF53790">
    <property type="entry name" value="Tetrapyrrole methylase"/>
    <property type="match status" value="1"/>
</dbReference>
<evidence type="ECO:0000256" key="6">
    <source>
        <dbReference type="HAMAP-Rule" id="MF_01877"/>
    </source>
</evidence>
<proteinExistence type="inferred from homology"/>
<evidence type="ECO:0000256" key="4">
    <source>
        <dbReference type="ARBA" id="ARBA00022679"/>
    </source>
</evidence>
<dbReference type="AlphaFoldDB" id="A0AA35Y1J0"/>